<feature type="region of interest" description="Disordered" evidence="1">
    <location>
        <begin position="52"/>
        <end position="104"/>
    </location>
</feature>
<dbReference type="HOGENOM" id="CLU_2269580_0_0_5"/>
<proteinExistence type="predicted"/>
<dbReference type="Proteomes" id="UP000033220">
    <property type="component" value="Chromosome DSM 122"/>
</dbReference>
<sequence length="104" mass="11932">QKTRPPVRAVSDLLALSFSWDKALRPRLRLGKRASPDPLLLVGLGRLERPTSRLSGVRSNHLSYRPKALPKRHKRRKRWEDGPRKTRTGFSHDQVKIGIAPDRP</sequence>
<feature type="compositionally biased region" description="Polar residues" evidence="1">
    <location>
        <begin position="52"/>
        <end position="62"/>
    </location>
</feature>
<reference evidence="2 3" key="1">
    <citation type="submission" date="2012-02" db="EMBL/GenBank/DDBJ databases">
        <title>Shotgun genome sequence of Phaeospirillum photometricum DSM 122.</title>
        <authorList>
            <person name="Duquesne K."/>
            <person name="Sturgis J."/>
        </authorList>
    </citation>
    <scope>NUCLEOTIDE SEQUENCE [LARGE SCALE GENOMIC DNA]</scope>
    <source>
        <strain evidence="3">DSM122</strain>
    </source>
</reference>
<organism evidence="2 3">
    <name type="scientific">Pararhodospirillum photometricum DSM 122</name>
    <dbReference type="NCBI Taxonomy" id="1150469"/>
    <lineage>
        <taxon>Bacteria</taxon>
        <taxon>Pseudomonadati</taxon>
        <taxon>Pseudomonadota</taxon>
        <taxon>Alphaproteobacteria</taxon>
        <taxon>Rhodospirillales</taxon>
        <taxon>Rhodospirillaceae</taxon>
        <taxon>Pararhodospirillum</taxon>
    </lineage>
</organism>
<dbReference type="AlphaFoldDB" id="H6SIE5"/>
<keyword evidence="3" id="KW-1185">Reference proteome</keyword>
<evidence type="ECO:0000313" key="2">
    <source>
        <dbReference type="EMBL" id="CCG06620.1"/>
    </source>
</evidence>
<protein>
    <submittedName>
        <fullName evidence="2">Uncharacterized protein</fullName>
    </submittedName>
</protein>
<dbReference type="EMBL" id="HE663493">
    <property type="protein sequence ID" value="CCG06620.1"/>
    <property type="molecule type" value="Genomic_DNA"/>
</dbReference>
<evidence type="ECO:0000256" key="1">
    <source>
        <dbReference type="SAM" id="MobiDB-lite"/>
    </source>
</evidence>
<accession>H6SIE5</accession>
<dbReference type="KEGG" id="rpm:RSPPHO_03281"/>
<gene>
    <name evidence="2" type="ORF">RSPPHO_03281</name>
</gene>
<name>H6SIE5_PARPM</name>
<feature type="compositionally biased region" description="Basic residues" evidence="1">
    <location>
        <begin position="68"/>
        <end position="77"/>
    </location>
</feature>
<feature type="non-terminal residue" evidence="2">
    <location>
        <position position="1"/>
    </location>
</feature>
<dbReference type="STRING" id="1150469.RSPPHO_03281"/>
<evidence type="ECO:0000313" key="3">
    <source>
        <dbReference type="Proteomes" id="UP000033220"/>
    </source>
</evidence>